<gene>
    <name evidence="1" type="ORF">HRbin22_01481</name>
</gene>
<name>A0A2H5Y728_9CHLR</name>
<evidence type="ECO:0000313" key="2">
    <source>
        <dbReference type="Proteomes" id="UP000236642"/>
    </source>
</evidence>
<dbReference type="Proteomes" id="UP000236642">
    <property type="component" value="Unassembled WGS sequence"/>
</dbReference>
<proteinExistence type="predicted"/>
<dbReference type="InterPro" id="IPR005651">
    <property type="entry name" value="Trm112-like"/>
</dbReference>
<reference evidence="2" key="1">
    <citation type="submission" date="2017-09" db="EMBL/GenBank/DDBJ databases">
        <title>Metaegenomics of thermophilic ammonia-oxidizing enrichment culture.</title>
        <authorList>
            <person name="Kato S."/>
            <person name="Suzuki K."/>
        </authorList>
    </citation>
    <scope>NUCLEOTIDE SEQUENCE [LARGE SCALE GENOMIC DNA]</scope>
</reference>
<dbReference type="Gene3D" id="2.20.25.10">
    <property type="match status" value="1"/>
</dbReference>
<dbReference type="SUPFAM" id="SSF158997">
    <property type="entry name" value="Trm112p-like"/>
    <property type="match status" value="1"/>
</dbReference>
<evidence type="ECO:0000313" key="1">
    <source>
        <dbReference type="EMBL" id="GBD09232.1"/>
    </source>
</evidence>
<accession>A0A2H5Y728</accession>
<comment type="caution">
    <text evidence="1">The sequence shown here is derived from an EMBL/GenBank/DDBJ whole genome shotgun (WGS) entry which is preliminary data.</text>
</comment>
<dbReference type="AlphaFoldDB" id="A0A2H5Y728"/>
<sequence>MISPELLEILRCPHCVSGPTRKEGPDPGRLELVKDAWLVCTEPDCGRKYPIRDGIPVMLIEEGDKWRDTPVDALPVPPPAA</sequence>
<evidence type="ECO:0008006" key="3">
    <source>
        <dbReference type="Google" id="ProtNLM"/>
    </source>
</evidence>
<dbReference type="EMBL" id="BEHY01000032">
    <property type="protein sequence ID" value="GBD09232.1"/>
    <property type="molecule type" value="Genomic_DNA"/>
</dbReference>
<organism evidence="1 2">
    <name type="scientific">Candidatus Thermoflexus japonica</name>
    <dbReference type="NCBI Taxonomy" id="2035417"/>
    <lineage>
        <taxon>Bacteria</taxon>
        <taxon>Bacillati</taxon>
        <taxon>Chloroflexota</taxon>
        <taxon>Thermoflexia</taxon>
        <taxon>Thermoflexales</taxon>
        <taxon>Thermoflexaceae</taxon>
        <taxon>Thermoflexus</taxon>
    </lineage>
</organism>
<dbReference type="Pfam" id="PF03966">
    <property type="entry name" value="Trm112p"/>
    <property type="match status" value="1"/>
</dbReference>
<protein>
    <recommendedName>
        <fullName evidence="3">Trm112 family protein</fullName>
    </recommendedName>
</protein>